<accession>A0ABW8M2P8</accession>
<dbReference type="GO" id="GO:0004519">
    <property type="term" value="F:endonuclease activity"/>
    <property type="evidence" value="ECO:0007669"/>
    <property type="project" value="UniProtKB-KW"/>
</dbReference>
<reference evidence="2 3" key="1">
    <citation type="submission" date="2024-11" db="EMBL/GenBank/DDBJ databases">
        <title>The Natural Products Discovery Center: Release of the First 8490 Sequenced Strains for Exploring Actinobacteria Biosynthetic Diversity.</title>
        <authorList>
            <person name="Kalkreuter E."/>
            <person name="Kautsar S.A."/>
            <person name="Yang D."/>
            <person name="Bader C.D."/>
            <person name="Teijaro C.N."/>
            <person name="Fluegel L."/>
            <person name="Davis C.M."/>
            <person name="Simpson J.R."/>
            <person name="Lauterbach L."/>
            <person name="Steele A.D."/>
            <person name="Gui C."/>
            <person name="Meng S."/>
            <person name="Li G."/>
            <person name="Viehrig K."/>
            <person name="Ye F."/>
            <person name="Su P."/>
            <person name="Kiefer A.F."/>
            <person name="Nichols A."/>
            <person name="Cepeda A.J."/>
            <person name="Yan W."/>
            <person name="Fan B."/>
            <person name="Jiang Y."/>
            <person name="Adhikari A."/>
            <person name="Zheng C.-J."/>
            <person name="Schuster L."/>
            <person name="Cowan T.M."/>
            <person name="Smanski M.J."/>
            <person name="Chevrette M.G."/>
            <person name="De Carvalho L.P.S."/>
            <person name="Shen B."/>
        </authorList>
    </citation>
    <scope>NUCLEOTIDE SEQUENCE [LARGE SCALE GENOMIC DNA]</scope>
    <source>
        <strain evidence="2 3">NPDC020863</strain>
    </source>
</reference>
<sequence length="268" mass="30324">MIGLLAVVGVVTPAYAEPEAEESLAYVPNRVMSWNSGGEEEGTPQLIVQQVRSFRPQLVALQESCQNEVREAVRQLKEVGLEYVHVRGLSAQNAKCPGPLGTAILYAKGTPMVRHSRKEYTVDEGWSEKRGYQTFSTKIAGRWVQVFNTHLSAPAYPDLRRQQILELTWLTQLDSQKLVFGDFNAQPWYYEMGPIWRDRLVDVDKYCKMVYDRRCNGTQVGSGKKFDYILHHGVGSRNCLLHTVNLDHRVVISDVTAAPGRRRPCTVT</sequence>
<dbReference type="SUPFAM" id="SSF56219">
    <property type="entry name" value="DNase I-like"/>
    <property type="match status" value="1"/>
</dbReference>
<keyword evidence="2" id="KW-0255">Endonuclease</keyword>
<dbReference type="Pfam" id="PF03372">
    <property type="entry name" value="Exo_endo_phos"/>
    <property type="match status" value="1"/>
</dbReference>
<proteinExistence type="predicted"/>
<keyword evidence="3" id="KW-1185">Reference proteome</keyword>
<dbReference type="Gene3D" id="3.60.10.10">
    <property type="entry name" value="Endonuclease/exonuclease/phosphatase"/>
    <property type="match status" value="1"/>
</dbReference>
<organism evidence="2 3">
    <name type="scientific">Streptomyces milbemycinicus</name>
    <dbReference type="NCBI Taxonomy" id="476552"/>
    <lineage>
        <taxon>Bacteria</taxon>
        <taxon>Bacillati</taxon>
        <taxon>Actinomycetota</taxon>
        <taxon>Actinomycetes</taxon>
        <taxon>Kitasatosporales</taxon>
        <taxon>Streptomycetaceae</taxon>
        <taxon>Streptomyces</taxon>
    </lineage>
</organism>
<evidence type="ECO:0000313" key="3">
    <source>
        <dbReference type="Proteomes" id="UP001620295"/>
    </source>
</evidence>
<name>A0ABW8M2P8_9ACTN</name>
<feature type="domain" description="Endonuclease/exonuclease/phosphatase" evidence="1">
    <location>
        <begin position="32"/>
        <end position="235"/>
    </location>
</feature>
<dbReference type="RefSeq" id="WP_404748763.1">
    <property type="nucleotide sequence ID" value="NZ_JBJDQH010000027.1"/>
</dbReference>
<comment type="caution">
    <text evidence="2">The sequence shown here is derived from an EMBL/GenBank/DDBJ whole genome shotgun (WGS) entry which is preliminary data.</text>
</comment>
<dbReference type="Proteomes" id="UP001620295">
    <property type="component" value="Unassembled WGS sequence"/>
</dbReference>
<dbReference type="EMBL" id="JBJDQH010000027">
    <property type="protein sequence ID" value="MFK4272450.1"/>
    <property type="molecule type" value="Genomic_DNA"/>
</dbReference>
<keyword evidence="2" id="KW-0378">Hydrolase</keyword>
<dbReference type="InterPro" id="IPR036691">
    <property type="entry name" value="Endo/exonu/phosph_ase_sf"/>
</dbReference>
<dbReference type="InterPro" id="IPR005135">
    <property type="entry name" value="Endo/exonuclease/phosphatase"/>
</dbReference>
<gene>
    <name evidence="2" type="ORF">ACI2L5_47350</name>
</gene>
<protein>
    <submittedName>
        <fullName evidence="2">Endonuclease/exonuclease/phosphatase family protein</fullName>
    </submittedName>
</protein>
<evidence type="ECO:0000313" key="2">
    <source>
        <dbReference type="EMBL" id="MFK4272450.1"/>
    </source>
</evidence>
<keyword evidence="2" id="KW-0540">Nuclease</keyword>
<evidence type="ECO:0000259" key="1">
    <source>
        <dbReference type="Pfam" id="PF03372"/>
    </source>
</evidence>